<protein>
    <submittedName>
        <fullName evidence="2">tRNA threonylcarbamoyladenosine dehydratase</fullName>
    </submittedName>
</protein>
<comment type="caution">
    <text evidence="2">The sequence shown here is derived from an EMBL/GenBank/DDBJ whole genome shotgun (WGS) entry which is preliminary data.</text>
</comment>
<dbReference type="RefSeq" id="WP_166520438.1">
    <property type="nucleotide sequence ID" value="NZ_JAAABJ010000651.1"/>
</dbReference>
<dbReference type="GO" id="GO:0008641">
    <property type="term" value="F:ubiquitin-like modifier activating enzyme activity"/>
    <property type="evidence" value="ECO:0007669"/>
    <property type="project" value="InterPro"/>
</dbReference>
<dbReference type="InterPro" id="IPR000594">
    <property type="entry name" value="ThiF_NAD_FAD-bd"/>
</dbReference>
<dbReference type="PANTHER" id="PTHR43267">
    <property type="entry name" value="TRNA THREONYLCARBAMOYLADENOSINE DEHYDRATASE"/>
    <property type="match status" value="1"/>
</dbReference>
<dbReference type="PANTHER" id="PTHR43267:SF1">
    <property type="entry name" value="TRNA THREONYLCARBAMOYLADENOSINE DEHYDRATASE"/>
    <property type="match status" value="1"/>
</dbReference>
<dbReference type="Pfam" id="PF00899">
    <property type="entry name" value="ThiF"/>
    <property type="match status" value="1"/>
</dbReference>
<accession>A0A845PVD2</accession>
<keyword evidence="3" id="KW-1185">Reference proteome</keyword>
<dbReference type="AlphaFoldDB" id="A0A845PVD2"/>
<dbReference type="CDD" id="cd00755">
    <property type="entry name" value="YgdL_like"/>
    <property type="match status" value="1"/>
</dbReference>
<dbReference type="GO" id="GO:0061503">
    <property type="term" value="F:tRNA threonylcarbamoyladenosine dehydratase"/>
    <property type="evidence" value="ECO:0007669"/>
    <property type="project" value="TreeGrafter"/>
</dbReference>
<proteinExistence type="predicted"/>
<evidence type="ECO:0000259" key="1">
    <source>
        <dbReference type="Pfam" id="PF00899"/>
    </source>
</evidence>
<dbReference type="Gene3D" id="3.40.50.720">
    <property type="entry name" value="NAD(P)-binding Rossmann-like Domain"/>
    <property type="match status" value="1"/>
</dbReference>
<dbReference type="GO" id="GO:0061504">
    <property type="term" value="P:cyclic threonylcarbamoyladenosine biosynthetic process"/>
    <property type="evidence" value="ECO:0007669"/>
    <property type="project" value="TreeGrafter"/>
</dbReference>
<dbReference type="InterPro" id="IPR035985">
    <property type="entry name" value="Ubiquitin-activating_enz"/>
</dbReference>
<dbReference type="EMBL" id="JAAABJ010000651">
    <property type="protein sequence ID" value="NAW52189.1"/>
    <property type="molecule type" value="Genomic_DNA"/>
</dbReference>
<evidence type="ECO:0000313" key="2">
    <source>
        <dbReference type="EMBL" id="NAW52189.1"/>
    </source>
</evidence>
<feature type="domain" description="THIF-type NAD/FAD binding fold" evidence="1">
    <location>
        <begin position="12"/>
        <end position="239"/>
    </location>
</feature>
<reference evidence="2 3" key="1">
    <citation type="submission" date="2019-11" db="EMBL/GenBank/DDBJ databases">
        <title>Characterization of Elizabethkingia argenteiflava sp. nov., isolated from inner surface of Soybean Pods.</title>
        <authorList>
            <person name="Mo S."/>
        </authorList>
    </citation>
    <scope>NUCLEOTIDE SEQUENCE [LARGE SCALE GENOMIC DNA]</scope>
    <source>
        <strain evidence="2 3">YB22</strain>
    </source>
</reference>
<evidence type="ECO:0000313" key="3">
    <source>
        <dbReference type="Proteomes" id="UP000553459"/>
    </source>
</evidence>
<dbReference type="Proteomes" id="UP000553459">
    <property type="component" value="Unassembled WGS sequence"/>
</dbReference>
<organism evidence="2 3">
    <name type="scientific">Elizabethkingia argenteiflava</name>
    <dbReference type="NCBI Taxonomy" id="2681556"/>
    <lineage>
        <taxon>Bacteria</taxon>
        <taxon>Pseudomonadati</taxon>
        <taxon>Bacteroidota</taxon>
        <taxon>Flavobacteriia</taxon>
        <taxon>Flavobacteriales</taxon>
        <taxon>Weeksellaceae</taxon>
        <taxon>Elizabethkingia</taxon>
    </lineage>
</organism>
<dbReference type="SUPFAM" id="SSF69572">
    <property type="entry name" value="Activating enzymes of the ubiquitin-like proteins"/>
    <property type="match status" value="1"/>
</dbReference>
<name>A0A845PVD2_9FLAO</name>
<gene>
    <name evidence="2" type="ORF">GNY06_12665</name>
</gene>
<dbReference type="InterPro" id="IPR045886">
    <property type="entry name" value="ThiF/MoeB/HesA"/>
</dbReference>
<sequence length="240" mass="26748">MVEMWLERTELLIKKAGLKKLQNSNVLIVGMGGVGSFAAEFIARAGVGNLSIVDGDSVDITNINRQLPALHSSIDQNKVELMGTRIQDINPQLNLRQIREFVTPEKMENIIQTGNYDYIVDCIDSVSPKLALIKAAKKNKVKIISCMGAGGKLDPSKVIIRDISKTRNCYLAKQIRKRLKKEGIQKGIRCVFSTELQREGSLKMTDGSNFKKSFYGTISYMPAIFGLYAASEVIRYLIKD</sequence>